<dbReference type="AlphaFoldDB" id="A0A6A6SVU7"/>
<dbReference type="InterPro" id="IPR058525">
    <property type="entry name" value="DUF8212"/>
</dbReference>
<keyword evidence="4" id="KW-1185">Reference proteome</keyword>
<protein>
    <submittedName>
        <fullName evidence="3">HET-domain-containing protein</fullName>
    </submittedName>
</protein>
<proteinExistence type="predicted"/>
<dbReference type="Pfam" id="PF26640">
    <property type="entry name" value="DUF8212"/>
    <property type="match status" value="1"/>
</dbReference>
<reference evidence="3" key="1">
    <citation type="journal article" date="2020" name="Stud. Mycol.">
        <title>101 Dothideomycetes genomes: a test case for predicting lifestyles and emergence of pathogens.</title>
        <authorList>
            <person name="Haridas S."/>
            <person name="Albert R."/>
            <person name="Binder M."/>
            <person name="Bloem J."/>
            <person name="Labutti K."/>
            <person name="Salamov A."/>
            <person name="Andreopoulos B."/>
            <person name="Baker S."/>
            <person name="Barry K."/>
            <person name="Bills G."/>
            <person name="Bluhm B."/>
            <person name="Cannon C."/>
            <person name="Castanera R."/>
            <person name="Culley D."/>
            <person name="Daum C."/>
            <person name="Ezra D."/>
            <person name="Gonzalez J."/>
            <person name="Henrissat B."/>
            <person name="Kuo A."/>
            <person name="Liang C."/>
            <person name="Lipzen A."/>
            <person name="Lutzoni F."/>
            <person name="Magnuson J."/>
            <person name="Mondo S."/>
            <person name="Nolan M."/>
            <person name="Ohm R."/>
            <person name="Pangilinan J."/>
            <person name="Park H.-J."/>
            <person name="Ramirez L."/>
            <person name="Alfaro M."/>
            <person name="Sun H."/>
            <person name="Tritt A."/>
            <person name="Yoshinaga Y."/>
            <person name="Zwiers L.-H."/>
            <person name="Turgeon B."/>
            <person name="Goodwin S."/>
            <person name="Spatafora J."/>
            <person name="Crous P."/>
            <person name="Grigoriev I."/>
        </authorList>
    </citation>
    <scope>NUCLEOTIDE SEQUENCE</scope>
    <source>
        <strain evidence="3">CBS 122681</strain>
    </source>
</reference>
<dbReference type="InterPro" id="IPR010730">
    <property type="entry name" value="HET"/>
</dbReference>
<dbReference type="EMBL" id="MU004414">
    <property type="protein sequence ID" value="KAF2651895.1"/>
    <property type="molecule type" value="Genomic_DNA"/>
</dbReference>
<feature type="domain" description="Heterokaryon incompatibility" evidence="1">
    <location>
        <begin position="22"/>
        <end position="108"/>
    </location>
</feature>
<sequence>MYLLHTKRLELQQFFDDQIPPYAILSHTWGKEEPRLQDMHNDNIKRLHGYKKIEHAAKQAAQDGLEFVWIDTICIDKTSSAELSEAINSMFRWYAQSRVCYAYLEDVERSANFTESRWFTRGFTLQELLAPKQLVFYNKRWDWLGEKTTEYLVPKICMACGIFIEDQHVLTDFQPGKWSVATRMSWASTRQTTRREDIAYCLLGIFNINMPLLYGEGDRAFFRLQEEIMRVSDDRSLFAWPSLRIRKTSNTGETSGHSEPEIRKPAW</sequence>
<dbReference type="OrthoDB" id="20872at2759"/>
<dbReference type="PANTHER" id="PTHR10622:SF10">
    <property type="entry name" value="HET DOMAIN-CONTAINING PROTEIN"/>
    <property type="match status" value="1"/>
</dbReference>
<feature type="domain" description="DUF8212" evidence="2">
    <location>
        <begin position="219"/>
        <end position="247"/>
    </location>
</feature>
<evidence type="ECO:0000313" key="4">
    <source>
        <dbReference type="Proteomes" id="UP000799324"/>
    </source>
</evidence>
<accession>A0A6A6SVU7</accession>
<gene>
    <name evidence="3" type="ORF">K491DRAFT_706735</name>
</gene>
<dbReference type="Pfam" id="PF06985">
    <property type="entry name" value="HET"/>
    <property type="match status" value="1"/>
</dbReference>
<dbReference type="Proteomes" id="UP000799324">
    <property type="component" value="Unassembled WGS sequence"/>
</dbReference>
<name>A0A6A6SVU7_9PLEO</name>
<evidence type="ECO:0000313" key="3">
    <source>
        <dbReference type="EMBL" id="KAF2651895.1"/>
    </source>
</evidence>
<evidence type="ECO:0000259" key="2">
    <source>
        <dbReference type="Pfam" id="PF26640"/>
    </source>
</evidence>
<dbReference type="PANTHER" id="PTHR10622">
    <property type="entry name" value="HET DOMAIN-CONTAINING PROTEIN"/>
    <property type="match status" value="1"/>
</dbReference>
<evidence type="ECO:0000259" key="1">
    <source>
        <dbReference type="Pfam" id="PF06985"/>
    </source>
</evidence>
<organism evidence="3 4">
    <name type="scientific">Lophiostoma macrostomum CBS 122681</name>
    <dbReference type="NCBI Taxonomy" id="1314788"/>
    <lineage>
        <taxon>Eukaryota</taxon>
        <taxon>Fungi</taxon>
        <taxon>Dikarya</taxon>
        <taxon>Ascomycota</taxon>
        <taxon>Pezizomycotina</taxon>
        <taxon>Dothideomycetes</taxon>
        <taxon>Pleosporomycetidae</taxon>
        <taxon>Pleosporales</taxon>
        <taxon>Lophiostomataceae</taxon>
        <taxon>Lophiostoma</taxon>
    </lineage>
</organism>